<keyword evidence="2" id="KW-0472">Membrane</keyword>
<dbReference type="Pfam" id="PF07987">
    <property type="entry name" value="DUF1775"/>
    <property type="match status" value="1"/>
</dbReference>
<sequence>MSIKRFMARAGIVAIAAGVATMFSGGLASAHVTAKVLGEAAAKGGYTKITFRVPNEEENAGTIKLEVKFPADSPVSGARTKPMPGWTAQINKVTLDKPVKVHNAEVKEAVGSVVWTASGTRIAPGEFQEFELSVGPLPDNTDQLMMPAIQTYDDGTVVAWDQPTKEGEEEPEHPAPVIALAAEGGDDHHGDDAPAADPENAAMASDTNEAQAASTSDTTARWLGGAGLVVGALGAGFGIGATLRARKATAARGDQS</sequence>
<dbReference type="InterPro" id="IPR038507">
    <property type="entry name" value="YcnI-like_sf"/>
</dbReference>
<dbReference type="CDD" id="cd08545">
    <property type="entry name" value="YcnI_like"/>
    <property type="match status" value="1"/>
</dbReference>
<comment type="caution">
    <text evidence="5">The sequence shown here is derived from an EMBL/GenBank/DDBJ whole genome shotgun (WGS) entry which is preliminary data.</text>
</comment>
<feature type="transmembrane region" description="Helical" evidence="2">
    <location>
        <begin position="222"/>
        <end position="243"/>
    </location>
</feature>
<dbReference type="Gene3D" id="2.60.40.2230">
    <property type="entry name" value="Uncharacterised protein YcnI-like PF07987, DUF1775"/>
    <property type="match status" value="1"/>
</dbReference>
<feature type="signal peptide" evidence="3">
    <location>
        <begin position="1"/>
        <end position="30"/>
    </location>
</feature>
<dbReference type="RefSeq" id="WP_133904093.1">
    <property type="nucleotide sequence ID" value="NZ_SOCP01000006.1"/>
</dbReference>
<gene>
    <name evidence="5" type="ORF">CLV71_106210</name>
</gene>
<dbReference type="OrthoDB" id="9810871at2"/>
<accession>A0A4R7VNE2</accession>
<keyword evidence="2" id="KW-0812">Transmembrane</keyword>
<protein>
    <submittedName>
        <fullName evidence="5">Uncharacterized protein YcnI</fullName>
    </submittedName>
</protein>
<keyword evidence="3" id="KW-0732">Signal</keyword>
<dbReference type="InterPro" id="IPR012533">
    <property type="entry name" value="YcnI-copper_dom"/>
</dbReference>
<feature type="region of interest" description="Disordered" evidence="1">
    <location>
        <begin position="182"/>
        <end position="217"/>
    </location>
</feature>
<evidence type="ECO:0000313" key="6">
    <source>
        <dbReference type="Proteomes" id="UP000294927"/>
    </source>
</evidence>
<organism evidence="5 6">
    <name type="scientific">Actinophytocola oryzae</name>
    <dbReference type="NCBI Taxonomy" id="502181"/>
    <lineage>
        <taxon>Bacteria</taxon>
        <taxon>Bacillati</taxon>
        <taxon>Actinomycetota</taxon>
        <taxon>Actinomycetes</taxon>
        <taxon>Pseudonocardiales</taxon>
        <taxon>Pseudonocardiaceae</taxon>
    </lineage>
</organism>
<proteinExistence type="predicted"/>
<dbReference type="AlphaFoldDB" id="A0A4R7VNE2"/>
<feature type="domain" description="YncI copper-binding" evidence="4">
    <location>
        <begin position="31"/>
        <end position="180"/>
    </location>
</feature>
<evidence type="ECO:0000259" key="4">
    <source>
        <dbReference type="Pfam" id="PF07987"/>
    </source>
</evidence>
<name>A0A4R7VNE2_9PSEU</name>
<evidence type="ECO:0000256" key="3">
    <source>
        <dbReference type="SAM" id="SignalP"/>
    </source>
</evidence>
<evidence type="ECO:0000256" key="1">
    <source>
        <dbReference type="SAM" id="MobiDB-lite"/>
    </source>
</evidence>
<feature type="compositionally biased region" description="Low complexity" evidence="1">
    <location>
        <begin position="193"/>
        <end position="206"/>
    </location>
</feature>
<evidence type="ECO:0000256" key="2">
    <source>
        <dbReference type="SAM" id="Phobius"/>
    </source>
</evidence>
<feature type="chain" id="PRO_5020573098" evidence="3">
    <location>
        <begin position="31"/>
        <end position="256"/>
    </location>
</feature>
<keyword evidence="6" id="KW-1185">Reference proteome</keyword>
<evidence type="ECO:0000313" key="5">
    <source>
        <dbReference type="EMBL" id="TDV50865.1"/>
    </source>
</evidence>
<dbReference type="EMBL" id="SOCP01000006">
    <property type="protein sequence ID" value="TDV50865.1"/>
    <property type="molecule type" value="Genomic_DNA"/>
</dbReference>
<dbReference type="Proteomes" id="UP000294927">
    <property type="component" value="Unassembled WGS sequence"/>
</dbReference>
<reference evidence="5 6" key="1">
    <citation type="submission" date="2019-03" db="EMBL/GenBank/DDBJ databases">
        <title>Genomic Encyclopedia of Archaeal and Bacterial Type Strains, Phase II (KMG-II): from individual species to whole genera.</title>
        <authorList>
            <person name="Goeker M."/>
        </authorList>
    </citation>
    <scope>NUCLEOTIDE SEQUENCE [LARGE SCALE GENOMIC DNA]</scope>
    <source>
        <strain evidence="5 6">DSM 45499</strain>
    </source>
</reference>
<keyword evidence="2" id="KW-1133">Transmembrane helix</keyword>
<feature type="compositionally biased region" description="Polar residues" evidence="1">
    <location>
        <begin position="207"/>
        <end position="217"/>
    </location>
</feature>